<protein>
    <submittedName>
        <fullName evidence="2">Uncharacterized protein</fullName>
    </submittedName>
</protein>
<feature type="compositionally biased region" description="Basic and acidic residues" evidence="1">
    <location>
        <begin position="14"/>
        <end position="27"/>
    </location>
</feature>
<name>A0ABR3NF97_9TELE</name>
<keyword evidence="3" id="KW-1185">Reference proteome</keyword>
<dbReference type="EMBL" id="JAYMGO010000004">
    <property type="protein sequence ID" value="KAL1275350.1"/>
    <property type="molecule type" value="Genomic_DNA"/>
</dbReference>
<sequence>MTRATLPEQRNKRKFGDGEKGRWEDLKTKKEKASSLCHLLKPMQTAPVSTIPMQTKQTNSLCSAHSSSLCVAVSVVLSVCTDHACTVPGRPKTLPSPVGPLRDSNMAGVHLPAAGQLESCLDFIRWLSELG</sequence>
<evidence type="ECO:0000256" key="1">
    <source>
        <dbReference type="SAM" id="MobiDB-lite"/>
    </source>
</evidence>
<accession>A0ABR3NF97</accession>
<gene>
    <name evidence="2" type="ORF">QQF64_034973</name>
</gene>
<evidence type="ECO:0000313" key="2">
    <source>
        <dbReference type="EMBL" id="KAL1275350.1"/>
    </source>
</evidence>
<comment type="caution">
    <text evidence="2">The sequence shown here is derived from an EMBL/GenBank/DDBJ whole genome shotgun (WGS) entry which is preliminary data.</text>
</comment>
<evidence type="ECO:0000313" key="3">
    <source>
        <dbReference type="Proteomes" id="UP001558613"/>
    </source>
</evidence>
<proteinExistence type="predicted"/>
<feature type="region of interest" description="Disordered" evidence="1">
    <location>
        <begin position="1"/>
        <end position="27"/>
    </location>
</feature>
<dbReference type="Proteomes" id="UP001558613">
    <property type="component" value="Unassembled WGS sequence"/>
</dbReference>
<organism evidence="2 3">
    <name type="scientific">Cirrhinus molitorella</name>
    <name type="common">mud carp</name>
    <dbReference type="NCBI Taxonomy" id="172907"/>
    <lineage>
        <taxon>Eukaryota</taxon>
        <taxon>Metazoa</taxon>
        <taxon>Chordata</taxon>
        <taxon>Craniata</taxon>
        <taxon>Vertebrata</taxon>
        <taxon>Euteleostomi</taxon>
        <taxon>Actinopterygii</taxon>
        <taxon>Neopterygii</taxon>
        <taxon>Teleostei</taxon>
        <taxon>Ostariophysi</taxon>
        <taxon>Cypriniformes</taxon>
        <taxon>Cyprinidae</taxon>
        <taxon>Labeoninae</taxon>
        <taxon>Labeonini</taxon>
        <taxon>Cirrhinus</taxon>
    </lineage>
</organism>
<reference evidence="2 3" key="1">
    <citation type="submission" date="2023-09" db="EMBL/GenBank/DDBJ databases">
        <authorList>
            <person name="Wang M."/>
        </authorList>
    </citation>
    <scope>NUCLEOTIDE SEQUENCE [LARGE SCALE GENOMIC DNA]</scope>
    <source>
        <strain evidence="2">GT-2023</strain>
        <tissue evidence="2">Liver</tissue>
    </source>
</reference>